<dbReference type="Proteomes" id="UP000269157">
    <property type="component" value="Unassembled WGS sequence"/>
</dbReference>
<dbReference type="OrthoDB" id="1263265at2"/>
<dbReference type="Gene3D" id="6.10.280.50">
    <property type="match status" value="1"/>
</dbReference>
<dbReference type="InterPro" id="IPR007420">
    <property type="entry name" value="DUF465"/>
</dbReference>
<sequence>MSHTPHELAEEFPDKVAQMHELKESDAHFRKLFDEYHEVNRAVHRAETNVEPTDEAHEATLRKQRLALKDQIAAML</sequence>
<dbReference type="RefSeq" id="WP_121023574.1">
    <property type="nucleotide sequence ID" value="NZ_RCCE01000003.1"/>
</dbReference>
<dbReference type="InterPro" id="IPR038444">
    <property type="entry name" value="DUF465_sf"/>
</dbReference>
<evidence type="ECO:0008006" key="3">
    <source>
        <dbReference type="Google" id="ProtNLM"/>
    </source>
</evidence>
<evidence type="ECO:0000313" key="2">
    <source>
        <dbReference type="Proteomes" id="UP000269157"/>
    </source>
</evidence>
<evidence type="ECO:0000313" key="1">
    <source>
        <dbReference type="EMBL" id="RLJ51683.1"/>
    </source>
</evidence>
<dbReference type="Pfam" id="PF04325">
    <property type="entry name" value="DUF465"/>
    <property type="match status" value="1"/>
</dbReference>
<comment type="caution">
    <text evidence="1">The sequence shown here is derived from an EMBL/GenBank/DDBJ whole genome shotgun (WGS) entry which is preliminary data.</text>
</comment>
<proteinExistence type="predicted"/>
<accession>A0A497WRM9</accession>
<reference evidence="1 2" key="1">
    <citation type="submission" date="2018-10" db="EMBL/GenBank/DDBJ databases">
        <title>Genomic Encyclopedia of Archaeal and Bacterial Type Strains, Phase II (KMG-II): from individual species to whole genera.</title>
        <authorList>
            <person name="Goeker M."/>
        </authorList>
    </citation>
    <scope>NUCLEOTIDE SEQUENCE [LARGE SCALE GENOMIC DNA]</scope>
    <source>
        <strain evidence="1 2">DSM 29466</strain>
    </source>
</reference>
<gene>
    <name evidence="1" type="ORF">BCF46_1898</name>
</gene>
<keyword evidence="2" id="KW-1185">Reference proteome</keyword>
<dbReference type="EMBL" id="RCCE01000003">
    <property type="protein sequence ID" value="RLJ51683.1"/>
    <property type="molecule type" value="Genomic_DNA"/>
</dbReference>
<protein>
    <recommendedName>
        <fullName evidence="3">DUF465 domain-containing protein</fullName>
    </recommendedName>
</protein>
<organism evidence="1 2">
    <name type="scientific">Litoreibacter meonggei</name>
    <dbReference type="NCBI Taxonomy" id="1049199"/>
    <lineage>
        <taxon>Bacteria</taxon>
        <taxon>Pseudomonadati</taxon>
        <taxon>Pseudomonadota</taxon>
        <taxon>Alphaproteobacteria</taxon>
        <taxon>Rhodobacterales</taxon>
        <taxon>Roseobacteraceae</taxon>
        <taxon>Litoreibacter</taxon>
    </lineage>
</organism>
<name>A0A497WRM9_9RHOB</name>
<dbReference type="AlphaFoldDB" id="A0A497WRM9"/>